<organism evidence="2 3">
    <name type="scientific">Neptuniibacter caesariensis</name>
    <dbReference type="NCBI Taxonomy" id="207954"/>
    <lineage>
        <taxon>Bacteria</taxon>
        <taxon>Pseudomonadati</taxon>
        <taxon>Pseudomonadota</taxon>
        <taxon>Gammaproteobacteria</taxon>
        <taxon>Oceanospirillales</taxon>
        <taxon>Oceanospirillaceae</taxon>
        <taxon>Neptuniibacter</taxon>
    </lineage>
</organism>
<dbReference type="InterPro" id="IPR052018">
    <property type="entry name" value="PHP_domain"/>
</dbReference>
<dbReference type="Gene3D" id="1.10.150.650">
    <property type="match status" value="1"/>
</dbReference>
<dbReference type="PANTHER" id="PTHR42924">
    <property type="entry name" value="EXONUCLEASE"/>
    <property type="match status" value="1"/>
</dbReference>
<dbReference type="InterPro" id="IPR016195">
    <property type="entry name" value="Pol/histidinol_Pase-like"/>
</dbReference>
<comment type="caution">
    <text evidence="2">The sequence shown here is derived from an EMBL/GenBank/DDBJ whole genome shotgun (WGS) entry which is preliminary data.</text>
</comment>
<dbReference type="Gene3D" id="3.20.20.140">
    <property type="entry name" value="Metal-dependent hydrolases"/>
    <property type="match status" value="1"/>
</dbReference>
<feature type="domain" description="Polymerase/histidinol phosphatase N-terminal" evidence="1">
    <location>
        <begin position="6"/>
        <end position="70"/>
    </location>
</feature>
<proteinExistence type="predicted"/>
<sequence>MDLPRYDLHCHSTASDGTLTPTELLQRAEQKGIKVLALTDHDTIQGAIELTRSSQYKVKLISGAELTCAWNGRVIHIVGLGFDLESADMSDYLQNIAQLRVERARKITLQLMQLGLPDLYDEAKNLSDGGSIGRPHFAKAMVKLGLVASEQQAFKKYLAVGKKGDVKMQWPDISDTVDVIKQAGGFSVIAHPTKYKMTFTKLRAVVADFVQCGGDGLEVSYPGVTPDQHYHLLRIADQYNLLTSAGSDFHSPAQGWAELGKYPPLKSVKNHILSHLL</sequence>
<dbReference type="GO" id="GO:0035312">
    <property type="term" value="F:5'-3' DNA exonuclease activity"/>
    <property type="evidence" value="ECO:0007669"/>
    <property type="project" value="TreeGrafter"/>
</dbReference>
<dbReference type="PANTHER" id="PTHR42924:SF3">
    <property type="entry name" value="POLYMERASE_HISTIDINOL PHOSPHATASE N-TERMINAL DOMAIN-CONTAINING PROTEIN"/>
    <property type="match status" value="1"/>
</dbReference>
<dbReference type="Proteomes" id="UP000243469">
    <property type="component" value="Unassembled WGS sequence"/>
</dbReference>
<name>A0A2G6JNX9_NEPCE</name>
<dbReference type="EMBL" id="PDSH01000015">
    <property type="protein sequence ID" value="PIE24920.1"/>
    <property type="molecule type" value="Genomic_DNA"/>
</dbReference>
<reference evidence="2 3" key="1">
    <citation type="submission" date="2017-10" db="EMBL/GenBank/DDBJ databases">
        <title>Novel microbial diversity and functional potential in the marine mammal oral microbiome.</title>
        <authorList>
            <person name="Dudek N.K."/>
            <person name="Sun C.L."/>
            <person name="Burstein D."/>
            <person name="Kantor R.S."/>
            <person name="Aliaga Goltsman D.S."/>
            <person name="Bik E.M."/>
            <person name="Thomas B.C."/>
            <person name="Banfield J.F."/>
            <person name="Relman D.A."/>
        </authorList>
    </citation>
    <scope>NUCLEOTIDE SEQUENCE [LARGE SCALE GENOMIC DNA]</scope>
    <source>
        <strain evidence="2">DOLJORAL78_47_21</strain>
    </source>
</reference>
<evidence type="ECO:0000313" key="2">
    <source>
        <dbReference type="EMBL" id="PIE24920.1"/>
    </source>
</evidence>
<dbReference type="Pfam" id="PF02811">
    <property type="entry name" value="PHP"/>
    <property type="match status" value="1"/>
</dbReference>
<dbReference type="SMART" id="SM00481">
    <property type="entry name" value="POLIIIAc"/>
    <property type="match status" value="1"/>
</dbReference>
<dbReference type="CDD" id="cd07438">
    <property type="entry name" value="PHP_HisPPase_AMP"/>
    <property type="match status" value="1"/>
</dbReference>
<dbReference type="AlphaFoldDB" id="A0A2G6JNX9"/>
<dbReference type="InterPro" id="IPR003141">
    <property type="entry name" value="Pol/His_phosphatase_N"/>
</dbReference>
<evidence type="ECO:0000313" key="3">
    <source>
        <dbReference type="Proteomes" id="UP000243469"/>
    </source>
</evidence>
<dbReference type="InterPro" id="IPR004013">
    <property type="entry name" value="PHP_dom"/>
</dbReference>
<dbReference type="SUPFAM" id="SSF89550">
    <property type="entry name" value="PHP domain-like"/>
    <property type="match status" value="1"/>
</dbReference>
<dbReference type="GO" id="GO:0004534">
    <property type="term" value="F:5'-3' RNA exonuclease activity"/>
    <property type="evidence" value="ECO:0007669"/>
    <property type="project" value="TreeGrafter"/>
</dbReference>
<evidence type="ECO:0000259" key="1">
    <source>
        <dbReference type="SMART" id="SM00481"/>
    </source>
</evidence>
<accession>A0A2G6JNX9</accession>
<gene>
    <name evidence="2" type="ORF">CSA60_02910</name>
</gene>
<protein>
    <submittedName>
        <fullName evidence="2">Phosphatase</fullName>
    </submittedName>
</protein>